<feature type="compositionally biased region" description="Low complexity" evidence="1">
    <location>
        <begin position="513"/>
        <end position="530"/>
    </location>
</feature>
<dbReference type="EMBL" id="CP023323">
    <property type="protein sequence ID" value="ATY60918.1"/>
    <property type="molecule type" value="Genomic_DNA"/>
</dbReference>
<gene>
    <name evidence="3" type="ORF">A9K55_006437</name>
</gene>
<dbReference type="AlphaFoldDB" id="A0A2H4SCS4"/>
<name>A0A2H4SCS4_CORMI</name>
<evidence type="ECO:0000313" key="3">
    <source>
        <dbReference type="EMBL" id="ATY60918.1"/>
    </source>
</evidence>
<evidence type="ECO:0000256" key="1">
    <source>
        <dbReference type="SAM" id="MobiDB-lite"/>
    </source>
</evidence>
<feature type="region of interest" description="Disordered" evidence="1">
    <location>
        <begin position="1"/>
        <end position="24"/>
    </location>
</feature>
<organism evidence="3 4">
    <name type="scientific">Cordyceps militaris</name>
    <name type="common">Caterpillar fungus</name>
    <name type="synonym">Clavaria militaris</name>
    <dbReference type="NCBI Taxonomy" id="73501"/>
    <lineage>
        <taxon>Eukaryota</taxon>
        <taxon>Fungi</taxon>
        <taxon>Dikarya</taxon>
        <taxon>Ascomycota</taxon>
        <taxon>Pezizomycotina</taxon>
        <taxon>Sordariomycetes</taxon>
        <taxon>Hypocreomycetidae</taxon>
        <taxon>Hypocreales</taxon>
        <taxon>Cordycipitaceae</taxon>
        <taxon>Cordyceps</taxon>
    </lineage>
</organism>
<dbReference type="InterPro" id="IPR003615">
    <property type="entry name" value="HNH_nuc"/>
</dbReference>
<feature type="region of interest" description="Disordered" evidence="1">
    <location>
        <begin position="117"/>
        <end position="207"/>
    </location>
</feature>
<accession>A0A2H4SCS4</accession>
<feature type="domain" description="HNH nuclease" evidence="2">
    <location>
        <begin position="216"/>
        <end position="298"/>
    </location>
</feature>
<protein>
    <submittedName>
        <fullName evidence="3">Galactose-binding domain</fullName>
    </submittedName>
</protein>
<evidence type="ECO:0000259" key="2">
    <source>
        <dbReference type="Pfam" id="PF13391"/>
    </source>
</evidence>
<evidence type="ECO:0000313" key="4">
    <source>
        <dbReference type="Proteomes" id="UP000323067"/>
    </source>
</evidence>
<dbReference type="VEuPathDB" id="FungiDB:CCM_02478"/>
<dbReference type="OrthoDB" id="5416097at2759"/>
<dbReference type="Pfam" id="PF13391">
    <property type="entry name" value="HNH_2"/>
    <property type="match status" value="1"/>
</dbReference>
<dbReference type="VEuPathDB" id="FungiDB:A9K55_006437"/>
<reference evidence="3 4" key="1">
    <citation type="journal article" date="2017" name="BMC Genomics">
        <title>Chromosome level assembly and secondary metabolite potential of the parasitic fungus Cordyceps militaris.</title>
        <authorList>
            <person name="Kramer G.J."/>
            <person name="Nodwell J.R."/>
        </authorList>
    </citation>
    <scope>NUCLEOTIDE SEQUENCE [LARGE SCALE GENOMIC DNA]</scope>
    <source>
        <strain evidence="3 4">ATCC 34164</strain>
    </source>
</reference>
<feature type="compositionally biased region" description="Basic and acidic residues" evidence="1">
    <location>
        <begin position="196"/>
        <end position="207"/>
    </location>
</feature>
<proteinExistence type="predicted"/>
<dbReference type="Proteomes" id="UP000323067">
    <property type="component" value="Chromosome vi"/>
</dbReference>
<feature type="region of interest" description="Disordered" evidence="1">
    <location>
        <begin position="450"/>
        <end position="556"/>
    </location>
</feature>
<sequence length="673" mass="73880">MKRKHEAVMEEGHEAAMEEGHEDVSQSSLNVCPLAPAKMKSGYYQGKCTMLRGLRLSYESNMQPLETPRVFGAIHQAAFSVLGPEAIDTVSHDQAKLRGLADTVQSMATYWAIPKQAASVTDNESAPEVVATDPEPAASQEPTGSNARENIASRTLRFMRGRLHRSSVPQKRARDDTLPGADNEALGLVVPGPSARPKDRNQRVANEAKERDGLECIFTNAKATIDAAHILPHSINAADDHVSFFSMIVPHLTTMFGETFANRLADLLGSRGASDEPWNILTLDASLHRLFDKGLIGFRPDKITKTIRDGDVTFNVHLSIHWLWKTQLQFRHKVAPTSRTVDMMQAMTPDYQLHRKKYGIHHKMTDKRIHDGTLVSIEQYSLEDAQKMYDCLGMSWAMRMILCLAGGAGVPTCDPKDDDDFHESEATNELWDEFENHEAILDECFGRPEKPAVATEPAPALEPLPAPATHCQETSEESAGDTSTGSRHRWSPVPSLSGNFPFTSAMFRRSRSSGDSSEDSSQGSSSLWSRVKPPSSRTTVDSTGKGKATGGGGQIELLVPPRPLPFPLNPENWIPELEMESISKSVGTLSLTAGAAGEPLHTAGAAGEPLQTMMVGKDGEQQRTVLYLSYENLETNHFCMLDHSDTARLRVQTCAAAAARPRTQHQHQAYMAL</sequence>